<dbReference type="InterPro" id="IPR012341">
    <property type="entry name" value="6hp_glycosidase-like_sf"/>
</dbReference>
<dbReference type="PANTHER" id="PTHR23403">
    <property type="entry name" value="TREHALASE"/>
    <property type="match status" value="1"/>
</dbReference>
<dbReference type="InterPro" id="IPR054491">
    <property type="entry name" value="MGH1-like_GH"/>
</dbReference>
<name>A0A851GKA1_9BACT</name>
<proteinExistence type="predicted"/>
<dbReference type="Proteomes" id="UP000557872">
    <property type="component" value="Unassembled WGS sequence"/>
</dbReference>
<evidence type="ECO:0000313" key="2">
    <source>
        <dbReference type="EMBL" id="NWK57766.1"/>
    </source>
</evidence>
<keyword evidence="3" id="KW-1185">Reference proteome</keyword>
<evidence type="ECO:0000259" key="1">
    <source>
        <dbReference type="Pfam" id="PF22422"/>
    </source>
</evidence>
<dbReference type="InterPro" id="IPR001661">
    <property type="entry name" value="Glyco_hydro_37"/>
</dbReference>
<gene>
    <name evidence="2" type="ORF">HW115_19260</name>
</gene>
<dbReference type="SUPFAM" id="SSF48208">
    <property type="entry name" value="Six-hairpin glycosidases"/>
    <property type="match status" value="1"/>
</dbReference>
<dbReference type="Pfam" id="PF22422">
    <property type="entry name" value="MGH1-like_GH"/>
    <property type="match status" value="1"/>
</dbReference>
<accession>A0A851GKA1</accession>
<evidence type="ECO:0000313" key="3">
    <source>
        <dbReference type="Proteomes" id="UP000557872"/>
    </source>
</evidence>
<dbReference type="GO" id="GO:0005993">
    <property type="term" value="P:trehalose catabolic process"/>
    <property type="evidence" value="ECO:0007669"/>
    <property type="project" value="TreeGrafter"/>
</dbReference>
<organism evidence="2 3">
    <name type="scientific">Oceaniferula marina</name>
    <dbReference type="NCBI Taxonomy" id="2748318"/>
    <lineage>
        <taxon>Bacteria</taxon>
        <taxon>Pseudomonadati</taxon>
        <taxon>Verrucomicrobiota</taxon>
        <taxon>Verrucomicrobiia</taxon>
        <taxon>Verrucomicrobiales</taxon>
        <taxon>Verrucomicrobiaceae</taxon>
        <taxon>Oceaniferula</taxon>
    </lineage>
</organism>
<protein>
    <recommendedName>
        <fullName evidence="1">Mannosylglycerate hydrolase MGH1-like glycoside hydrolase domain-containing protein</fullName>
    </recommendedName>
</protein>
<comment type="caution">
    <text evidence="2">The sequence shown here is derived from an EMBL/GenBank/DDBJ whole genome shotgun (WGS) entry which is preliminary data.</text>
</comment>
<dbReference type="Gene3D" id="1.50.10.10">
    <property type="match status" value="1"/>
</dbReference>
<reference evidence="2 3" key="1">
    <citation type="submission" date="2020-07" db="EMBL/GenBank/DDBJ databases">
        <title>Roseicoccus Jingziensis gen. nov., sp. nov., isolated from coastal seawater.</title>
        <authorList>
            <person name="Feng X."/>
        </authorList>
    </citation>
    <scope>NUCLEOTIDE SEQUENCE [LARGE SCALE GENOMIC DNA]</scope>
    <source>
        <strain evidence="2 3">N1E253</strain>
    </source>
</reference>
<dbReference type="AlphaFoldDB" id="A0A851GKA1"/>
<dbReference type="PANTHER" id="PTHR23403:SF1">
    <property type="entry name" value="TREHALASE"/>
    <property type="match status" value="1"/>
</dbReference>
<dbReference type="Gene3D" id="2.60.120.260">
    <property type="entry name" value="Galactose-binding domain-like"/>
    <property type="match status" value="1"/>
</dbReference>
<dbReference type="InterPro" id="IPR008928">
    <property type="entry name" value="6-hairpin_glycosidase_sf"/>
</dbReference>
<sequence length="671" mass="76014">MKDFEWEAVMIVMIAKTVIFLASILLLQQHVPAAEVFLSNKQAEIRGEAAREQQNDCIGSWEDEKTIVAWQVEFKSVGTFKISCVQAAEARSEGNGYDITITKGSSASRVMGKVVDTGSWNDFKDVDLGSIRIGKAGVYDIAVVPHPKKTQAVMNLRGLRISGNALDAEVRLPISMQRGIYFKKKKYIPEPLPTFKANRGKLPVPVLESNPEYLELYWKCWELAFDHFKKPEPEKNGFVSNYLDEAYNSNIFQWDTIFMVMFARYGDHVFPAVQSFDNFYCKQHYDGFIDREIRETNGEDYHSKNSPSAINPPLFSWAEMESYRVTGDKSRFALVLPVLERYVEWLETGRKKSNTAHGLFWSNGLGSGMDNTPRQGSGWVDMSTQMVMQYKDLSAMCRKLGLHDKAVKFDKRSNEIVNLIQKWMWNEEEGLFYDVDDQGEHVKWKTAGCFWPMLAGITTPEQEAKLIANLKDSKAFWRKNIFPTLAADQPGYDPSGGYWRGGVWAPTNYAIIRGLARQGHRNFAREATERYLDEIYSVFKKTGTVYELYAPDMERPGSGTGGLHGSHQARPDFVGWTGCGPIAMLIENVLGFEVQGANKHVNWDLSRIDCHGIRGLRFGGITADIIAERRDAKDKPVEITVVSDAPFTLEITKLNASKRFKVGKGKNKFSF</sequence>
<dbReference type="EMBL" id="JACBAZ010000033">
    <property type="protein sequence ID" value="NWK57766.1"/>
    <property type="molecule type" value="Genomic_DNA"/>
</dbReference>
<dbReference type="GO" id="GO:0004555">
    <property type="term" value="F:alpha,alpha-trehalase activity"/>
    <property type="evidence" value="ECO:0007669"/>
    <property type="project" value="InterPro"/>
</dbReference>
<feature type="domain" description="Mannosylglycerate hydrolase MGH1-like glycoside hydrolase" evidence="1">
    <location>
        <begin position="251"/>
        <end position="555"/>
    </location>
</feature>